<dbReference type="OrthoDB" id="8565165at2"/>
<gene>
    <name evidence="1" type="ORF">SAMN05421829_11344</name>
</gene>
<sequence length="98" mass="11049">MTPESVESLIAEIEAEDHIDFGELAIGEQEARSLMARHFCDIDHRLAEHGMGAEERLEVMAAIAAHTMVENLVLHLGRLRGVAARQDFRTWMRRHGMG</sequence>
<evidence type="ECO:0000313" key="2">
    <source>
        <dbReference type="Proteomes" id="UP000186819"/>
    </source>
</evidence>
<dbReference type="Proteomes" id="UP000186819">
    <property type="component" value="Unassembled WGS sequence"/>
</dbReference>
<name>A0A1N7A1Y0_9RHOO</name>
<accession>A0A1N7A1Y0</accession>
<reference evidence="2" key="1">
    <citation type="submission" date="2017-01" db="EMBL/GenBank/DDBJ databases">
        <authorList>
            <person name="Varghese N."/>
            <person name="Submissions S."/>
        </authorList>
    </citation>
    <scope>NUCLEOTIDE SEQUENCE [LARGE SCALE GENOMIC DNA]</scope>
    <source>
        <strain evidence="2">ATCC 51758</strain>
    </source>
</reference>
<dbReference type="EMBL" id="FTMD01000013">
    <property type="protein sequence ID" value="SIR33016.1"/>
    <property type="molecule type" value="Genomic_DNA"/>
</dbReference>
<keyword evidence="2" id="KW-1185">Reference proteome</keyword>
<dbReference type="AlphaFoldDB" id="A0A1N7A1Y0"/>
<protein>
    <submittedName>
        <fullName evidence="1">Uncharacterized protein</fullName>
    </submittedName>
</protein>
<dbReference type="STRING" id="34027.SAMN05421829_11344"/>
<organism evidence="1 2">
    <name type="scientific">Aromatoleum tolulyticum</name>
    <dbReference type="NCBI Taxonomy" id="34027"/>
    <lineage>
        <taxon>Bacteria</taxon>
        <taxon>Pseudomonadati</taxon>
        <taxon>Pseudomonadota</taxon>
        <taxon>Betaproteobacteria</taxon>
        <taxon>Rhodocyclales</taxon>
        <taxon>Rhodocyclaceae</taxon>
        <taxon>Aromatoleum</taxon>
    </lineage>
</organism>
<evidence type="ECO:0000313" key="1">
    <source>
        <dbReference type="EMBL" id="SIR33016.1"/>
    </source>
</evidence>
<proteinExistence type="predicted"/>
<dbReference type="RefSeq" id="WP_076603479.1">
    <property type="nucleotide sequence ID" value="NZ_FTMD01000013.1"/>
</dbReference>